<accession>A0A4V1J5Q2</accession>
<dbReference type="InterPro" id="IPR001834">
    <property type="entry name" value="CBR-like"/>
</dbReference>
<dbReference type="InterPro" id="IPR019180">
    <property type="entry name" value="Oxidoreductase-like_N"/>
</dbReference>
<dbReference type="InterPro" id="IPR001709">
    <property type="entry name" value="Flavoprot_Pyr_Nucl_cyt_Rdtase"/>
</dbReference>
<keyword evidence="6" id="KW-0472">Membrane</keyword>
<comment type="catalytic activity">
    <reaction evidence="12">
        <text>2 Fe(III)-[cytochrome b5] + NADH = 2 Fe(II)-[cytochrome b5] + NAD(+) + H(+)</text>
        <dbReference type="Rhea" id="RHEA:46680"/>
        <dbReference type="Rhea" id="RHEA-COMP:10438"/>
        <dbReference type="Rhea" id="RHEA-COMP:10439"/>
        <dbReference type="ChEBI" id="CHEBI:15378"/>
        <dbReference type="ChEBI" id="CHEBI:29033"/>
        <dbReference type="ChEBI" id="CHEBI:29034"/>
        <dbReference type="ChEBI" id="CHEBI:57540"/>
        <dbReference type="ChEBI" id="CHEBI:57945"/>
        <dbReference type="EC" id="1.6.2.2"/>
    </reaction>
</comment>
<name>A0A4V1J5Q2_9FUNG</name>
<keyword evidence="5 11" id="KW-0285">Flavoprotein</keyword>
<gene>
    <name evidence="15" type="ORF">BJ085DRAFT_27639</name>
</gene>
<feature type="binding site" evidence="11">
    <location>
        <position position="251"/>
    </location>
    <ligand>
        <name>FAD</name>
        <dbReference type="ChEBI" id="CHEBI:57692"/>
    </ligand>
</feature>
<dbReference type="Pfam" id="PF09791">
    <property type="entry name" value="Oxidored-like"/>
    <property type="match status" value="1"/>
</dbReference>
<keyword evidence="9 12" id="KW-0520">NAD</keyword>
<keyword evidence="8 12" id="KW-0560">Oxidoreductase</keyword>
<dbReference type="Proteomes" id="UP000268162">
    <property type="component" value="Unassembled WGS sequence"/>
</dbReference>
<evidence type="ECO:0000256" key="12">
    <source>
        <dbReference type="RuleBase" id="RU361226"/>
    </source>
</evidence>
<dbReference type="EC" id="1.6.2.2" evidence="12"/>
<organism evidence="15 16">
    <name type="scientific">Dimargaris cristalligena</name>
    <dbReference type="NCBI Taxonomy" id="215637"/>
    <lineage>
        <taxon>Eukaryota</taxon>
        <taxon>Fungi</taxon>
        <taxon>Fungi incertae sedis</taxon>
        <taxon>Zoopagomycota</taxon>
        <taxon>Kickxellomycotina</taxon>
        <taxon>Dimargaritomycetes</taxon>
        <taxon>Dimargaritales</taxon>
        <taxon>Dimargaritaceae</taxon>
        <taxon>Dimargaris</taxon>
    </lineage>
</organism>
<dbReference type="PROSITE" id="PS51384">
    <property type="entry name" value="FAD_FR"/>
    <property type="match status" value="1"/>
</dbReference>
<dbReference type="CDD" id="cd06183">
    <property type="entry name" value="cyt_b5_reduct_like"/>
    <property type="match status" value="1"/>
</dbReference>
<comment type="subcellular location">
    <subcellularLocation>
        <location evidence="2">Mitochondrion outer membrane</location>
    </subcellularLocation>
</comment>
<evidence type="ECO:0000256" key="7">
    <source>
        <dbReference type="ARBA" id="ARBA00022827"/>
    </source>
</evidence>
<dbReference type="Pfam" id="PF00175">
    <property type="entry name" value="NAD_binding_1"/>
    <property type="match status" value="1"/>
</dbReference>
<evidence type="ECO:0000256" key="13">
    <source>
        <dbReference type="SAM" id="Coils"/>
    </source>
</evidence>
<comment type="pathway">
    <text evidence="3">Protein modification; peptidyl-diphthamide biosynthesis.</text>
</comment>
<keyword evidence="6" id="KW-1000">Mitochondrion outer membrane</keyword>
<dbReference type="SUPFAM" id="SSF63380">
    <property type="entry name" value="Riboflavin synthase domain-like"/>
    <property type="match status" value="1"/>
</dbReference>
<evidence type="ECO:0000313" key="15">
    <source>
        <dbReference type="EMBL" id="RKP39849.1"/>
    </source>
</evidence>
<feature type="binding site" evidence="11">
    <location>
        <position position="267"/>
    </location>
    <ligand>
        <name>FAD</name>
        <dbReference type="ChEBI" id="CHEBI:57692"/>
    </ligand>
</feature>
<feature type="binding site" evidence="11">
    <location>
        <position position="269"/>
    </location>
    <ligand>
        <name>FAD</name>
        <dbReference type="ChEBI" id="CHEBI:57692"/>
    </ligand>
</feature>
<dbReference type="InterPro" id="IPR017927">
    <property type="entry name" value="FAD-bd_FR_type"/>
</dbReference>
<dbReference type="Gene3D" id="2.40.30.10">
    <property type="entry name" value="Translation factors"/>
    <property type="match status" value="1"/>
</dbReference>
<sequence length="381" mass="42401">MVALLLVRMSKKEPRPVNPVVQQYLQEVARLKAEAEATTQAKLELPVEAQPPPVHIQPPKPGVYEEGGQLKLRLPEPPLEPTLDDCCQNGCMPCIFDTYRDELEFYQQSVKELREEYATAQAGMAVPIPESSTLSPDTQFRAGFSSSSPRPPPALINRESLVSDAMIRKPNGSSSSGGTPGQLLHGLTISRFTEFGVVALETVNADTVRLVCRPIGSDDQPKDATWPHQRIHAGYHVFIRVTVQGKYVTRPFTPLQVDTATTDLTFLVKVYPNHPYTATLADLKPSHRVLLRGPIPGPFKGAIGEIPQVIMLAAGSGITPMFQYLQEYFNRTRFGPRDRRALLVYSNKHYGDIWLREELQQWAGIILTYLTVELTGNESTK</sequence>
<dbReference type="PRINTS" id="PR00371">
    <property type="entry name" value="FPNCR"/>
</dbReference>
<keyword evidence="6" id="KW-0496">Mitochondrion</keyword>
<keyword evidence="7 11" id="KW-0274">FAD</keyword>
<evidence type="ECO:0000256" key="1">
    <source>
        <dbReference type="ARBA" id="ARBA00001974"/>
    </source>
</evidence>
<feature type="binding site" evidence="11">
    <location>
        <position position="250"/>
    </location>
    <ligand>
        <name>FAD</name>
        <dbReference type="ChEBI" id="CHEBI:57692"/>
    </ligand>
</feature>
<evidence type="ECO:0000313" key="16">
    <source>
        <dbReference type="Proteomes" id="UP000268162"/>
    </source>
</evidence>
<evidence type="ECO:0000256" key="4">
    <source>
        <dbReference type="ARBA" id="ARBA00006105"/>
    </source>
</evidence>
<dbReference type="Pfam" id="PF00970">
    <property type="entry name" value="FAD_binding_6"/>
    <property type="match status" value="1"/>
</dbReference>
<comment type="catalytic activity">
    <reaction evidence="10">
        <text>2 Fe(3+)-[Dph3] + NADH = 2 Fe(2+)-[Dph3] + NAD(+) + H(+)</text>
        <dbReference type="Rhea" id="RHEA:71231"/>
        <dbReference type="Rhea" id="RHEA-COMP:18002"/>
        <dbReference type="Rhea" id="RHEA-COMP:18003"/>
        <dbReference type="ChEBI" id="CHEBI:15378"/>
        <dbReference type="ChEBI" id="CHEBI:29033"/>
        <dbReference type="ChEBI" id="CHEBI:29034"/>
        <dbReference type="ChEBI" id="CHEBI:57540"/>
        <dbReference type="ChEBI" id="CHEBI:57945"/>
        <dbReference type="ChEBI" id="CHEBI:83228"/>
    </reaction>
    <physiologicalReaction direction="left-to-right" evidence="10">
        <dbReference type="Rhea" id="RHEA:71232"/>
    </physiologicalReaction>
</comment>
<dbReference type="Gene3D" id="3.40.50.80">
    <property type="entry name" value="Nucleotide-binding domain of ferredoxin-NADP reductase (FNR) module"/>
    <property type="match status" value="1"/>
</dbReference>
<comment type="similarity">
    <text evidence="4 12">Belongs to the flavoprotein pyridine nucleotide cytochrome reductase family.</text>
</comment>
<dbReference type="PANTHER" id="PTHR19370">
    <property type="entry name" value="NADH-CYTOCHROME B5 REDUCTASE"/>
    <property type="match status" value="1"/>
</dbReference>
<evidence type="ECO:0000256" key="3">
    <source>
        <dbReference type="ARBA" id="ARBA00005156"/>
    </source>
</evidence>
<keyword evidence="13" id="KW-0175">Coiled coil</keyword>
<dbReference type="EMBL" id="ML002240">
    <property type="protein sequence ID" value="RKP39849.1"/>
    <property type="molecule type" value="Genomic_DNA"/>
</dbReference>
<dbReference type="InterPro" id="IPR008333">
    <property type="entry name" value="Cbr1-like_FAD-bd_dom"/>
</dbReference>
<dbReference type="AlphaFoldDB" id="A0A4V1J5Q2"/>
<dbReference type="InterPro" id="IPR039261">
    <property type="entry name" value="FNR_nucleotide-bd"/>
</dbReference>
<reference evidence="16" key="1">
    <citation type="journal article" date="2018" name="Nat. Microbiol.">
        <title>Leveraging single-cell genomics to expand the fungal tree of life.</title>
        <authorList>
            <person name="Ahrendt S.R."/>
            <person name="Quandt C.A."/>
            <person name="Ciobanu D."/>
            <person name="Clum A."/>
            <person name="Salamov A."/>
            <person name="Andreopoulos B."/>
            <person name="Cheng J.F."/>
            <person name="Woyke T."/>
            <person name="Pelin A."/>
            <person name="Henrissat B."/>
            <person name="Reynolds N.K."/>
            <person name="Benny G.L."/>
            <person name="Smith M.E."/>
            <person name="James T.Y."/>
            <person name="Grigoriev I.V."/>
        </authorList>
    </citation>
    <scope>NUCLEOTIDE SEQUENCE [LARGE SCALE GENOMIC DNA]</scope>
    <source>
        <strain evidence="16">RSA 468</strain>
    </source>
</reference>
<dbReference type="PANTHER" id="PTHR19370:SF184">
    <property type="entry name" value="NADH-CYTOCHROME B5 REDUCTASE-LIKE"/>
    <property type="match status" value="1"/>
</dbReference>
<keyword evidence="16" id="KW-1185">Reference proteome</keyword>
<evidence type="ECO:0000256" key="9">
    <source>
        <dbReference type="ARBA" id="ARBA00023027"/>
    </source>
</evidence>
<feature type="coiled-coil region" evidence="13">
    <location>
        <begin position="96"/>
        <end position="123"/>
    </location>
</feature>
<evidence type="ECO:0000256" key="8">
    <source>
        <dbReference type="ARBA" id="ARBA00023002"/>
    </source>
</evidence>
<evidence type="ECO:0000259" key="14">
    <source>
        <dbReference type="PROSITE" id="PS51384"/>
    </source>
</evidence>
<comment type="cofactor">
    <cofactor evidence="1 11 12">
        <name>FAD</name>
        <dbReference type="ChEBI" id="CHEBI:57692"/>
    </cofactor>
</comment>
<proteinExistence type="inferred from homology"/>
<dbReference type="PRINTS" id="PR00406">
    <property type="entry name" value="CYTB5RDTASE"/>
</dbReference>
<dbReference type="SUPFAM" id="SSF52343">
    <property type="entry name" value="Ferredoxin reductase-like, C-terminal NADP-linked domain"/>
    <property type="match status" value="1"/>
</dbReference>
<dbReference type="GO" id="GO:0090524">
    <property type="term" value="F:cytochrome-b5 reductase activity, acting on NADH"/>
    <property type="evidence" value="ECO:0007669"/>
    <property type="project" value="UniProtKB-EC"/>
</dbReference>
<feature type="binding site" evidence="11">
    <location>
        <position position="319"/>
    </location>
    <ligand>
        <name>FAD</name>
        <dbReference type="ChEBI" id="CHEBI:57692"/>
    </ligand>
</feature>
<evidence type="ECO:0000256" key="6">
    <source>
        <dbReference type="ARBA" id="ARBA00022787"/>
    </source>
</evidence>
<evidence type="ECO:0000256" key="11">
    <source>
        <dbReference type="PIRSR" id="PIRSR601834-1"/>
    </source>
</evidence>
<evidence type="ECO:0000256" key="5">
    <source>
        <dbReference type="ARBA" id="ARBA00022630"/>
    </source>
</evidence>
<feature type="domain" description="FAD-binding FR-type" evidence="14">
    <location>
        <begin position="190"/>
        <end position="301"/>
    </location>
</feature>
<protein>
    <recommendedName>
        <fullName evidence="12">NADH-cytochrome b5 reductase</fullName>
        <ecNumber evidence="12">1.6.2.2</ecNumber>
    </recommendedName>
</protein>
<evidence type="ECO:0000256" key="2">
    <source>
        <dbReference type="ARBA" id="ARBA00004294"/>
    </source>
</evidence>
<dbReference type="GO" id="GO:0005741">
    <property type="term" value="C:mitochondrial outer membrane"/>
    <property type="evidence" value="ECO:0007669"/>
    <property type="project" value="UniProtKB-SubCell"/>
</dbReference>
<dbReference type="STRING" id="215637.A0A4V1J5Q2"/>
<dbReference type="InterPro" id="IPR017938">
    <property type="entry name" value="Riboflavin_synthase-like_b-brl"/>
</dbReference>
<evidence type="ECO:0000256" key="10">
    <source>
        <dbReference type="ARBA" id="ARBA00049138"/>
    </source>
</evidence>
<dbReference type="InterPro" id="IPR001433">
    <property type="entry name" value="OxRdtase_FAD/NAD-bd"/>
</dbReference>